<accession>A0A100WPK7</accession>
<proteinExistence type="predicted"/>
<sequence>MSGHALGGVLIVVDSRPGAAGVRTRDPDRKNRILLAASDLIGRKGFHAVSIADIGNAAGITGSGVYRHFDSKSAILVALFDRVIDDLIAEEQSILDGTAELPTALEALIDGQVEFVVGDRQLAQVYYNEINNLPDEDRRRLRRKQRLYLEEWVHLVDELREDLDDTEARVVVHAAIGAIQSPLFHNTGLADERLRVLLTDSARAILSTSRAGAARL</sequence>
<evidence type="ECO:0000256" key="2">
    <source>
        <dbReference type="PROSITE-ProRule" id="PRU00335"/>
    </source>
</evidence>
<feature type="domain" description="HTH tetR-type" evidence="3">
    <location>
        <begin position="27"/>
        <end position="87"/>
    </location>
</feature>
<reference evidence="5" key="2">
    <citation type="submission" date="2016-02" db="EMBL/GenBank/DDBJ databases">
        <title>Draft genome sequence of five rapidly growing Mycobacterium species.</title>
        <authorList>
            <person name="Katahira K."/>
            <person name="Gotou Y."/>
            <person name="Iida K."/>
            <person name="Ogura Y."/>
            <person name="Hayashi T."/>
        </authorList>
    </citation>
    <scope>NUCLEOTIDE SEQUENCE [LARGE SCALE GENOMIC DNA]</scope>
    <source>
        <strain evidence="5">JCM6368</strain>
    </source>
</reference>
<evidence type="ECO:0000313" key="4">
    <source>
        <dbReference type="EMBL" id="GAT02037.1"/>
    </source>
</evidence>
<dbReference type="InterPro" id="IPR009057">
    <property type="entry name" value="Homeodomain-like_sf"/>
</dbReference>
<dbReference type="EMBL" id="BCSZ01000020">
    <property type="protein sequence ID" value="GAT02037.1"/>
    <property type="molecule type" value="Genomic_DNA"/>
</dbReference>
<comment type="caution">
    <text evidence="4">The sequence shown here is derived from an EMBL/GenBank/DDBJ whole genome shotgun (WGS) entry which is preliminary data.</text>
</comment>
<dbReference type="InterPro" id="IPR050109">
    <property type="entry name" value="HTH-type_TetR-like_transc_reg"/>
</dbReference>
<protein>
    <submittedName>
        <fullName evidence="4">TetR family transcriptional regulator</fullName>
    </submittedName>
</protein>
<dbReference type="InterPro" id="IPR036271">
    <property type="entry name" value="Tet_transcr_reg_TetR-rel_C_sf"/>
</dbReference>
<dbReference type="InterPro" id="IPR001647">
    <property type="entry name" value="HTH_TetR"/>
</dbReference>
<gene>
    <name evidence="4" type="ORF">RMCFA_2149</name>
</gene>
<dbReference type="Pfam" id="PF00440">
    <property type="entry name" value="TetR_N"/>
    <property type="match status" value="1"/>
</dbReference>
<evidence type="ECO:0000259" key="3">
    <source>
        <dbReference type="PROSITE" id="PS50977"/>
    </source>
</evidence>
<dbReference type="Gene3D" id="1.10.357.10">
    <property type="entry name" value="Tetracycline Repressor, domain 2"/>
    <property type="match status" value="1"/>
</dbReference>
<feature type="DNA-binding region" description="H-T-H motif" evidence="2">
    <location>
        <begin position="50"/>
        <end position="69"/>
    </location>
</feature>
<keyword evidence="1 2" id="KW-0238">DNA-binding</keyword>
<dbReference type="PRINTS" id="PR00455">
    <property type="entry name" value="HTHTETR"/>
</dbReference>
<dbReference type="PANTHER" id="PTHR30055">
    <property type="entry name" value="HTH-TYPE TRANSCRIPTIONAL REGULATOR RUTR"/>
    <property type="match status" value="1"/>
</dbReference>
<dbReference type="RefSeq" id="WP_061263308.1">
    <property type="nucleotide sequence ID" value="NZ_BCSZ01000020.1"/>
</dbReference>
<dbReference type="InterPro" id="IPR041490">
    <property type="entry name" value="KstR2_TetR_C"/>
</dbReference>
<dbReference type="Gene3D" id="1.10.10.60">
    <property type="entry name" value="Homeodomain-like"/>
    <property type="match status" value="1"/>
</dbReference>
<evidence type="ECO:0000313" key="5">
    <source>
        <dbReference type="Proteomes" id="UP000069705"/>
    </source>
</evidence>
<dbReference type="GO" id="GO:0000976">
    <property type="term" value="F:transcription cis-regulatory region binding"/>
    <property type="evidence" value="ECO:0007669"/>
    <property type="project" value="TreeGrafter"/>
</dbReference>
<name>A0A100WPK7_MYCFO</name>
<dbReference type="SUPFAM" id="SSF48498">
    <property type="entry name" value="Tetracyclin repressor-like, C-terminal domain"/>
    <property type="match status" value="1"/>
</dbReference>
<dbReference type="PROSITE" id="PS50977">
    <property type="entry name" value="HTH_TETR_2"/>
    <property type="match status" value="1"/>
</dbReference>
<evidence type="ECO:0000256" key="1">
    <source>
        <dbReference type="ARBA" id="ARBA00023125"/>
    </source>
</evidence>
<organism evidence="4 5">
    <name type="scientific">Mycolicibacterium fortuitum subsp. acetamidolyticum</name>
    <dbReference type="NCBI Taxonomy" id="144550"/>
    <lineage>
        <taxon>Bacteria</taxon>
        <taxon>Bacillati</taxon>
        <taxon>Actinomycetota</taxon>
        <taxon>Actinomycetes</taxon>
        <taxon>Mycobacteriales</taxon>
        <taxon>Mycobacteriaceae</taxon>
        <taxon>Mycolicibacterium</taxon>
    </lineage>
</organism>
<dbReference type="GO" id="GO:0003700">
    <property type="term" value="F:DNA-binding transcription factor activity"/>
    <property type="evidence" value="ECO:0007669"/>
    <property type="project" value="TreeGrafter"/>
</dbReference>
<dbReference type="SUPFAM" id="SSF46689">
    <property type="entry name" value="Homeodomain-like"/>
    <property type="match status" value="1"/>
</dbReference>
<reference evidence="4 5" key="1">
    <citation type="journal article" date="2016" name="Genome Announc.">
        <title>Draft Genome Sequences of Five Rapidly Growing Mycobacterium Species, M. thermoresistibile, M. fortuitum subsp. acetamidolyticum, M. canariasense, M. brisbanense, and M. novocastrense.</title>
        <authorList>
            <person name="Katahira K."/>
            <person name="Ogura Y."/>
            <person name="Gotoh Y."/>
            <person name="Hayashi T."/>
        </authorList>
    </citation>
    <scope>NUCLEOTIDE SEQUENCE [LARGE SCALE GENOMIC DNA]</scope>
    <source>
        <strain evidence="4 5">JCM6368</strain>
    </source>
</reference>
<dbReference type="PANTHER" id="PTHR30055:SF237">
    <property type="entry name" value="TRANSCRIPTIONAL REPRESSOR MCE3R"/>
    <property type="match status" value="1"/>
</dbReference>
<dbReference type="Pfam" id="PF17932">
    <property type="entry name" value="TetR_C_24"/>
    <property type="match status" value="1"/>
</dbReference>
<dbReference type="Proteomes" id="UP000069705">
    <property type="component" value="Unassembled WGS sequence"/>
</dbReference>
<dbReference type="AlphaFoldDB" id="A0A100WPK7"/>